<evidence type="ECO:0000256" key="1">
    <source>
        <dbReference type="SAM" id="Phobius"/>
    </source>
</evidence>
<dbReference type="AlphaFoldDB" id="A0A1V6C608"/>
<gene>
    <name evidence="2" type="ORF">BWX89_01372</name>
</gene>
<keyword evidence="1" id="KW-1133">Transmembrane helix</keyword>
<keyword evidence="1" id="KW-0472">Membrane</keyword>
<organism evidence="2">
    <name type="scientific">candidate division TA06 bacterium ADurb.Bin131</name>
    <dbReference type="NCBI Taxonomy" id="1852827"/>
    <lineage>
        <taxon>Bacteria</taxon>
        <taxon>Bacteria division TA06</taxon>
    </lineage>
</organism>
<feature type="transmembrane region" description="Helical" evidence="1">
    <location>
        <begin position="64"/>
        <end position="83"/>
    </location>
</feature>
<name>A0A1V6C608_UNCT6</name>
<sequence>MKYFVYILILVLGFLIGSTCGEILRLLLPIRYAGLQIFTQGYLAGFAPVGIELKIAHIDFGIKVLVNFFSWVGLFVASLSVLIKELTSKQ</sequence>
<dbReference type="Proteomes" id="UP000485562">
    <property type="component" value="Unassembled WGS sequence"/>
</dbReference>
<dbReference type="EMBL" id="MWDQ01000135">
    <property type="protein sequence ID" value="OQB72291.1"/>
    <property type="molecule type" value="Genomic_DNA"/>
</dbReference>
<comment type="caution">
    <text evidence="2">The sequence shown here is derived from an EMBL/GenBank/DDBJ whole genome shotgun (WGS) entry which is preliminary data.</text>
</comment>
<evidence type="ECO:0008006" key="3">
    <source>
        <dbReference type="Google" id="ProtNLM"/>
    </source>
</evidence>
<reference evidence="2" key="1">
    <citation type="submission" date="2017-02" db="EMBL/GenBank/DDBJ databases">
        <title>Delving into the versatile metabolic prowess of the omnipresent phylum Bacteroidetes.</title>
        <authorList>
            <person name="Nobu M.K."/>
            <person name="Mei R."/>
            <person name="Narihiro T."/>
            <person name="Kuroda K."/>
            <person name="Liu W.-T."/>
        </authorList>
    </citation>
    <scope>NUCLEOTIDE SEQUENCE</scope>
    <source>
        <strain evidence="2">ADurb.Bin131</strain>
    </source>
</reference>
<accession>A0A1V6C608</accession>
<keyword evidence="1" id="KW-0812">Transmembrane</keyword>
<proteinExistence type="predicted"/>
<evidence type="ECO:0000313" key="2">
    <source>
        <dbReference type="EMBL" id="OQB72291.1"/>
    </source>
</evidence>
<protein>
    <recommendedName>
        <fullName evidence="3">DUF4321 domain-containing protein</fullName>
    </recommendedName>
</protein>